<name>A0ABU2J5T1_9ACTN</name>
<dbReference type="SUPFAM" id="SSF48150">
    <property type="entry name" value="DNA-glycosylase"/>
    <property type="match status" value="1"/>
</dbReference>
<dbReference type="EMBL" id="JAVREH010000003">
    <property type="protein sequence ID" value="MDT0260358.1"/>
    <property type="molecule type" value="Genomic_DNA"/>
</dbReference>
<organism evidence="3 4">
    <name type="scientific">Jatrophihabitans lederbergiae</name>
    <dbReference type="NCBI Taxonomy" id="3075547"/>
    <lineage>
        <taxon>Bacteria</taxon>
        <taxon>Bacillati</taxon>
        <taxon>Actinomycetota</taxon>
        <taxon>Actinomycetes</taxon>
        <taxon>Jatrophihabitantales</taxon>
        <taxon>Jatrophihabitantaceae</taxon>
        <taxon>Jatrophihabitans</taxon>
    </lineage>
</organism>
<accession>A0ABU2J5T1</accession>
<proteinExistence type="predicted"/>
<dbReference type="PANTHER" id="PTHR43003:SF6">
    <property type="entry name" value="DNA GLYCOSYLASE"/>
    <property type="match status" value="1"/>
</dbReference>
<evidence type="ECO:0000256" key="2">
    <source>
        <dbReference type="ARBA" id="ARBA00023204"/>
    </source>
</evidence>
<dbReference type="InterPro" id="IPR011257">
    <property type="entry name" value="DNA_glycosylase"/>
</dbReference>
<protein>
    <recommendedName>
        <fullName evidence="5">DNA-3-methyladenine glycosylase 2 family protein</fullName>
    </recommendedName>
</protein>
<evidence type="ECO:0008006" key="5">
    <source>
        <dbReference type="Google" id="ProtNLM"/>
    </source>
</evidence>
<dbReference type="Proteomes" id="UP001183176">
    <property type="component" value="Unassembled WGS sequence"/>
</dbReference>
<sequence length="307" mass="34061">MPVREARWRASRPIDLARTLAPLCHGRGDPTTRFAGADFWWACRTADGPGTVRVSVVADEVRSQAWGPGASRLLDAVPELVGESDDWTELDVSGHRVLREVRHRRPGVRLPRTGRMLDSLVPAILEQRVTGHEAFRAWRLLVRTFGERAPGPSEAELWLPPEPATLLSVPSWDWHRFGVDGRRYRAVRAAAMVANRLEECVQLSPAAGFESARRRLQAVPGVGEWTAAETTLRALGDPDAVSVGDFHLSNRVGFALTGAARTDDATMLRLLEPWRGQRARVIRLILLSGLMPPKFGPRFSPNDISRI</sequence>
<dbReference type="InterPro" id="IPR051912">
    <property type="entry name" value="Alkylbase_DNA_Glycosylase/TA"/>
</dbReference>
<dbReference type="PANTHER" id="PTHR43003">
    <property type="entry name" value="DNA-3-METHYLADENINE GLYCOSYLASE"/>
    <property type="match status" value="1"/>
</dbReference>
<dbReference type="RefSeq" id="WP_311421515.1">
    <property type="nucleotide sequence ID" value="NZ_JAVREH010000003.1"/>
</dbReference>
<keyword evidence="2" id="KW-0234">DNA repair</keyword>
<reference evidence="4" key="1">
    <citation type="submission" date="2023-07" db="EMBL/GenBank/DDBJ databases">
        <title>30 novel species of actinomycetes from the DSMZ collection.</title>
        <authorList>
            <person name="Nouioui I."/>
        </authorList>
    </citation>
    <scope>NUCLEOTIDE SEQUENCE [LARGE SCALE GENOMIC DNA]</scope>
    <source>
        <strain evidence="4">DSM 44399</strain>
    </source>
</reference>
<evidence type="ECO:0000313" key="4">
    <source>
        <dbReference type="Proteomes" id="UP001183176"/>
    </source>
</evidence>
<keyword evidence="1" id="KW-0227">DNA damage</keyword>
<evidence type="ECO:0000313" key="3">
    <source>
        <dbReference type="EMBL" id="MDT0260358.1"/>
    </source>
</evidence>
<dbReference type="Gene3D" id="1.10.340.30">
    <property type="entry name" value="Hypothetical protein, domain 2"/>
    <property type="match status" value="1"/>
</dbReference>
<keyword evidence="4" id="KW-1185">Reference proteome</keyword>
<evidence type="ECO:0000256" key="1">
    <source>
        <dbReference type="ARBA" id="ARBA00022763"/>
    </source>
</evidence>
<comment type="caution">
    <text evidence="3">The sequence shown here is derived from an EMBL/GenBank/DDBJ whole genome shotgun (WGS) entry which is preliminary data.</text>
</comment>
<gene>
    <name evidence="3" type="ORF">RM423_03005</name>
</gene>